<sequence length="162" mass="17878">MAIRRAKMKAQVIEKLTQEAPAGETFIATVHTETGPSPWLNAIFDEIPGVGLVVALTRKFYFLTLTNTSIVVYSASRWTNRPGQIVTVFPRETFPVSRVKRAKIWSSLYVEFTPGAKPTRLNVHAYWRKELDQLIAAFPQTAFVDGAGIPAQATGVDASKAV</sequence>
<gene>
    <name evidence="2" type="ORF">ACEZDB_19605</name>
    <name evidence="1" type="ORF">ACEZDG_26060</name>
</gene>
<evidence type="ECO:0000313" key="3">
    <source>
        <dbReference type="Proteomes" id="UP001592530"/>
    </source>
</evidence>
<dbReference type="Proteomes" id="UP001592530">
    <property type="component" value="Unassembled WGS sequence"/>
</dbReference>
<dbReference type="Proteomes" id="UP001592582">
    <property type="component" value="Unassembled WGS sequence"/>
</dbReference>
<evidence type="ECO:0000313" key="1">
    <source>
        <dbReference type="EMBL" id="MFC1412737.1"/>
    </source>
</evidence>
<evidence type="ECO:0000313" key="4">
    <source>
        <dbReference type="Proteomes" id="UP001592582"/>
    </source>
</evidence>
<dbReference type="RefSeq" id="WP_380513714.1">
    <property type="nucleotide sequence ID" value="NZ_JBHEZX010000013.1"/>
</dbReference>
<reference evidence="3 4" key="1">
    <citation type="submission" date="2024-09" db="EMBL/GenBank/DDBJ databases">
        <authorList>
            <person name="Lee S.D."/>
        </authorList>
    </citation>
    <scope>NUCLEOTIDE SEQUENCE [LARGE SCALE GENOMIC DNA]</scope>
    <source>
        <strain evidence="1 4">N1-1</strain>
        <strain evidence="2 3">N1-3</strain>
    </source>
</reference>
<organism evidence="1 4">
    <name type="scientific">Streptacidiphilus alkalitolerans</name>
    <dbReference type="NCBI Taxonomy" id="3342712"/>
    <lineage>
        <taxon>Bacteria</taxon>
        <taxon>Bacillati</taxon>
        <taxon>Actinomycetota</taxon>
        <taxon>Actinomycetes</taxon>
        <taxon>Kitasatosporales</taxon>
        <taxon>Streptomycetaceae</taxon>
        <taxon>Streptacidiphilus</taxon>
    </lineage>
</organism>
<dbReference type="EMBL" id="JBHEZY010000007">
    <property type="protein sequence ID" value="MFC1432851.1"/>
    <property type="molecule type" value="Genomic_DNA"/>
</dbReference>
<dbReference type="EMBL" id="JBHEZX010000013">
    <property type="protein sequence ID" value="MFC1412737.1"/>
    <property type="molecule type" value="Genomic_DNA"/>
</dbReference>
<comment type="caution">
    <text evidence="1">The sequence shown here is derived from an EMBL/GenBank/DDBJ whole genome shotgun (WGS) entry which is preliminary data.</text>
</comment>
<evidence type="ECO:0008006" key="5">
    <source>
        <dbReference type="Google" id="ProtNLM"/>
    </source>
</evidence>
<evidence type="ECO:0000313" key="2">
    <source>
        <dbReference type="EMBL" id="MFC1432851.1"/>
    </source>
</evidence>
<name>A0ABV6VG83_9ACTN</name>
<protein>
    <recommendedName>
        <fullName evidence="5">PH domain-containing protein</fullName>
    </recommendedName>
</protein>
<accession>A0ABV6VG83</accession>
<proteinExistence type="predicted"/>
<keyword evidence="4" id="KW-1185">Reference proteome</keyword>